<dbReference type="InterPro" id="IPR013517">
    <property type="entry name" value="FG-GAP"/>
</dbReference>
<dbReference type="OrthoDB" id="292163at2"/>
<dbReference type="InterPro" id="IPR028994">
    <property type="entry name" value="Integrin_alpha_N"/>
</dbReference>
<organism evidence="2 3">
    <name type="scientific">Urbifossiella limnaea</name>
    <dbReference type="NCBI Taxonomy" id="2528023"/>
    <lineage>
        <taxon>Bacteria</taxon>
        <taxon>Pseudomonadati</taxon>
        <taxon>Planctomycetota</taxon>
        <taxon>Planctomycetia</taxon>
        <taxon>Gemmatales</taxon>
        <taxon>Gemmataceae</taxon>
        <taxon>Urbifossiella</taxon>
    </lineage>
</organism>
<dbReference type="AlphaFoldDB" id="A0A517XPT4"/>
<keyword evidence="1" id="KW-0732">Signal</keyword>
<dbReference type="RefSeq" id="WP_145235603.1">
    <property type="nucleotide sequence ID" value="NZ_CP036273.1"/>
</dbReference>
<sequence>MSATLFRPAVQRLEARDTPAFTFSLNAAGTTATLVGDGAADTLVISAFGGALSHNRTGDPGVASALDWDTSVPDTQSLPAAAASRVEITTLGGGDDALRIGDGTRSASSLLATFFLSAGGAGSDSLQINDSLETAGRTYEYTADTITAPGLSVVNVGTLEFGITVLLGSGADTFNVLSSRHTLAVETNGGANVVRVGSAAAGLNQVLENVFVDADGGTVTVIADDTADATADAVNVSSFNFTGTVAGLFAGTITYDVRELTRLDVLGGSGGDTFSYASNTVTTAVSLFGGLGDDQFVLVASSGVGGTPTLAFDGGEGNDRFDVIGGVVPAGLALLIRGGDDTDLLNLGAPTGGTATVTHAARGRGTVQPTTGVTPVDFSNLEGVRLDGSPGTVIFNLPATPNPGVQLADDGGAGDPFGAAEAGRSLLAGPTLTPTRFGNPTVAAVVNGGAAADAITMAAMDTAYAPTATGLQAGGTFLRGGAAPDTFTVLPDADSLVSVDGGDPTAAPGDTLFVAGVMTPPGGAPTPSGTVGNLSYTNIEAVRFGLAGGGFAVGGATAARTFNADRSEASNTTPFGAGFAGGVRVAGADFTGDGVADLAVGTGPGVVALVLVLDGVTGAELFRIYPFETFTGGVFVAAGDITGDGRAELVVTPDENGGPRVRVFDGSGFGSLADFLGIDDANFRGGARAAVGDVTGDGFADLLVSAGFGGGPRVAGYDGRTLATARTKLFNDFFLFEQALRNGAYLAVGDVNGDGFADLIGGGGPGGGPRVLVKSGADLRAGSTDGAAVLANFFAGDVNNRGGVRVAARALDADARADIITGAGAGAGSRVTAYLGAALAPSGTPDAVASFDAFPGFTGGVFVG</sequence>
<dbReference type="Pfam" id="PF13517">
    <property type="entry name" value="FG-GAP_3"/>
    <property type="match status" value="1"/>
</dbReference>
<evidence type="ECO:0000256" key="1">
    <source>
        <dbReference type="ARBA" id="ARBA00022729"/>
    </source>
</evidence>
<evidence type="ECO:0000313" key="3">
    <source>
        <dbReference type="Proteomes" id="UP000319576"/>
    </source>
</evidence>
<accession>A0A517XPT4</accession>
<dbReference type="Proteomes" id="UP000319576">
    <property type="component" value="Chromosome"/>
</dbReference>
<evidence type="ECO:0000313" key="2">
    <source>
        <dbReference type="EMBL" id="QDU19520.1"/>
    </source>
</evidence>
<dbReference type="Gene3D" id="2.130.10.130">
    <property type="entry name" value="Integrin alpha, N-terminal"/>
    <property type="match status" value="1"/>
</dbReference>
<keyword evidence="3" id="KW-1185">Reference proteome</keyword>
<dbReference type="SUPFAM" id="SSF69318">
    <property type="entry name" value="Integrin alpha N-terminal domain"/>
    <property type="match status" value="1"/>
</dbReference>
<dbReference type="PRINTS" id="PR00313">
    <property type="entry name" value="CABNDNGRPT"/>
</dbReference>
<name>A0A517XPT4_9BACT</name>
<reference evidence="2 3" key="1">
    <citation type="submission" date="2019-02" db="EMBL/GenBank/DDBJ databases">
        <title>Deep-cultivation of Planctomycetes and their phenomic and genomic characterization uncovers novel biology.</title>
        <authorList>
            <person name="Wiegand S."/>
            <person name="Jogler M."/>
            <person name="Boedeker C."/>
            <person name="Pinto D."/>
            <person name="Vollmers J."/>
            <person name="Rivas-Marin E."/>
            <person name="Kohn T."/>
            <person name="Peeters S.H."/>
            <person name="Heuer A."/>
            <person name="Rast P."/>
            <person name="Oberbeckmann S."/>
            <person name="Bunk B."/>
            <person name="Jeske O."/>
            <person name="Meyerdierks A."/>
            <person name="Storesund J.E."/>
            <person name="Kallscheuer N."/>
            <person name="Luecker S."/>
            <person name="Lage O.M."/>
            <person name="Pohl T."/>
            <person name="Merkel B.J."/>
            <person name="Hornburger P."/>
            <person name="Mueller R.-W."/>
            <person name="Bruemmer F."/>
            <person name="Labrenz M."/>
            <person name="Spormann A.M."/>
            <person name="Op den Camp H."/>
            <person name="Overmann J."/>
            <person name="Amann R."/>
            <person name="Jetten M.S.M."/>
            <person name="Mascher T."/>
            <person name="Medema M.H."/>
            <person name="Devos D.P."/>
            <person name="Kaster A.-K."/>
            <person name="Ovreas L."/>
            <person name="Rohde M."/>
            <person name="Galperin M.Y."/>
            <person name="Jogler C."/>
        </authorList>
    </citation>
    <scope>NUCLEOTIDE SEQUENCE [LARGE SCALE GENOMIC DNA]</scope>
    <source>
        <strain evidence="2 3">ETA_A1</strain>
    </source>
</reference>
<dbReference type="EMBL" id="CP036273">
    <property type="protein sequence ID" value="QDU19520.1"/>
    <property type="molecule type" value="Genomic_DNA"/>
</dbReference>
<proteinExistence type="predicted"/>
<gene>
    <name evidence="2" type="ORF">ETAA1_14490</name>
</gene>
<protein>
    <submittedName>
        <fullName evidence="2">FG-GAP repeat protein</fullName>
    </submittedName>
</protein>
<dbReference type="KEGG" id="uli:ETAA1_14490"/>